<proteinExistence type="predicted"/>
<dbReference type="EMBL" id="AP023097">
    <property type="protein sequence ID" value="BCE75697.1"/>
    <property type="molecule type" value="Genomic_DNA"/>
</dbReference>
<dbReference type="AlphaFoldDB" id="A0A810BHJ8"/>
<reference evidence="1" key="1">
    <citation type="submission" date="2020-05" db="EMBL/GenBank/DDBJ databases">
        <title>Complete genome sequence of Bradyrhizobium diazoefficiens XF8 isolated from soybean nodule.</title>
        <authorList>
            <person name="Noda R."/>
            <person name="Kakizaki K."/>
            <person name="Minamisawa K."/>
        </authorList>
    </citation>
    <scope>NUCLEOTIDE SEQUENCE</scope>
    <source>
        <strain evidence="1">XF8</strain>
    </source>
</reference>
<evidence type="ECO:0008006" key="2">
    <source>
        <dbReference type="Google" id="ProtNLM"/>
    </source>
</evidence>
<gene>
    <name evidence="1" type="ORF">XF8B_58080</name>
</gene>
<organism evidence="1">
    <name type="scientific">Bradyrhizobium diazoefficiens</name>
    <dbReference type="NCBI Taxonomy" id="1355477"/>
    <lineage>
        <taxon>Bacteria</taxon>
        <taxon>Pseudomonadati</taxon>
        <taxon>Pseudomonadota</taxon>
        <taxon>Alphaproteobacteria</taxon>
        <taxon>Hyphomicrobiales</taxon>
        <taxon>Nitrobacteraceae</taxon>
        <taxon>Bradyrhizobium</taxon>
    </lineage>
</organism>
<protein>
    <recommendedName>
        <fullName evidence="2">Transposase</fullName>
    </recommendedName>
</protein>
<accession>A0A810BHJ8</accession>
<name>A0A810BHJ8_9BRAD</name>
<evidence type="ECO:0000313" key="1">
    <source>
        <dbReference type="EMBL" id="BCE75697.1"/>
    </source>
</evidence>
<sequence>MLAFSINCRAAPAQRGVAHCRPEAMLMDLSRLVRPIRETTSKIVESLLERLPKLPSRGSHQRNHLSDWGLMSL</sequence>